<dbReference type="Proteomes" id="UP000472320">
    <property type="component" value="Unassembled WGS sequence"/>
</dbReference>
<feature type="compositionally biased region" description="Low complexity" evidence="8">
    <location>
        <begin position="173"/>
        <end position="197"/>
    </location>
</feature>
<organism evidence="10 11">
    <name type="scientific">Massilia eburnea</name>
    <dbReference type="NCBI Taxonomy" id="1776165"/>
    <lineage>
        <taxon>Bacteria</taxon>
        <taxon>Pseudomonadati</taxon>
        <taxon>Pseudomonadota</taxon>
        <taxon>Betaproteobacteria</taxon>
        <taxon>Burkholderiales</taxon>
        <taxon>Oxalobacteraceae</taxon>
        <taxon>Telluria group</taxon>
        <taxon>Massilia</taxon>
    </lineage>
</organism>
<dbReference type="GO" id="GO:0005886">
    <property type="term" value="C:plasma membrane"/>
    <property type="evidence" value="ECO:0007669"/>
    <property type="project" value="UniProtKB-SubCell"/>
</dbReference>
<accession>A0A6L6QCD3</accession>
<dbReference type="RefSeq" id="WP_155452752.1">
    <property type="nucleotide sequence ID" value="NZ_WNKX01000002.1"/>
</dbReference>
<dbReference type="Pfam" id="PF07963">
    <property type="entry name" value="N_methyl"/>
    <property type="match status" value="1"/>
</dbReference>
<evidence type="ECO:0000256" key="3">
    <source>
        <dbReference type="ARBA" id="ARBA00022481"/>
    </source>
</evidence>
<evidence type="ECO:0000256" key="7">
    <source>
        <dbReference type="ARBA" id="ARBA00023136"/>
    </source>
</evidence>
<proteinExistence type="predicted"/>
<dbReference type="GO" id="GO:0015628">
    <property type="term" value="P:protein secretion by the type II secretion system"/>
    <property type="evidence" value="ECO:0007669"/>
    <property type="project" value="TreeGrafter"/>
</dbReference>
<evidence type="ECO:0000313" key="10">
    <source>
        <dbReference type="EMBL" id="MTW09805.1"/>
    </source>
</evidence>
<feature type="region of interest" description="Disordered" evidence="8">
    <location>
        <begin position="158"/>
        <end position="220"/>
    </location>
</feature>
<evidence type="ECO:0000256" key="6">
    <source>
        <dbReference type="ARBA" id="ARBA00022989"/>
    </source>
</evidence>
<keyword evidence="2" id="KW-1003">Cell membrane</keyword>
<dbReference type="SUPFAM" id="SSF54523">
    <property type="entry name" value="Pili subunits"/>
    <property type="match status" value="1"/>
</dbReference>
<reference evidence="10 11" key="1">
    <citation type="submission" date="2019-11" db="EMBL/GenBank/DDBJ databases">
        <title>Type strains purchased from KCTC, JCM and DSMZ.</title>
        <authorList>
            <person name="Lu H."/>
        </authorList>
    </citation>
    <scope>NUCLEOTIDE SEQUENCE [LARGE SCALE GENOMIC DNA]</scope>
    <source>
        <strain evidence="10 11">JCM 31587</strain>
    </source>
</reference>
<dbReference type="Gene3D" id="3.10.610.10">
    <property type="entry name" value="GSPII I/J protein-like"/>
    <property type="match status" value="1"/>
</dbReference>
<dbReference type="PANTHER" id="PTHR39583:SF2">
    <property type="entry name" value="TYPE II SECRETION SYSTEM PROTEIN J"/>
    <property type="match status" value="1"/>
</dbReference>
<keyword evidence="6 9" id="KW-1133">Transmembrane helix</keyword>
<feature type="compositionally biased region" description="Low complexity" evidence="8">
    <location>
        <begin position="204"/>
        <end position="214"/>
    </location>
</feature>
<evidence type="ECO:0000256" key="2">
    <source>
        <dbReference type="ARBA" id="ARBA00022475"/>
    </source>
</evidence>
<comment type="subcellular location">
    <subcellularLocation>
        <location evidence="1">Cell inner membrane</location>
        <topology evidence="1">Single-pass membrane protein</topology>
    </subcellularLocation>
</comment>
<keyword evidence="5 9" id="KW-0812">Transmembrane</keyword>
<dbReference type="InterPro" id="IPR012902">
    <property type="entry name" value="N_methyl_site"/>
</dbReference>
<name>A0A6L6QCD3_9BURK</name>
<evidence type="ECO:0000256" key="1">
    <source>
        <dbReference type="ARBA" id="ARBA00004377"/>
    </source>
</evidence>
<keyword evidence="11" id="KW-1185">Reference proteome</keyword>
<dbReference type="AlphaFoldDB" id="A0A6L6QCD3"/>
<evidence type="ECO:0000256" key="5">
    <source>
        <dbReference type="ARBA" id="ARBA00022692"/>
    </source>
</evidence>
<evidence type="ECO:0000256" key="4">
    <source>
        <dbReference type="ARBA" id="ARBA00022519"/>
    </source>
</evidence>
<keyword evidence="3" id="KW-0488">Methylation</keyword>
<dbReference type="NCBIfam" id="TIGR02532">
    <property type="entry name" value="IV_pilin_GFxxxE"/>
    <property type="match status" value="1"/>
</dbReference>
<protein>
    <submittedName>
        <fullName evidence="10">Prepilin-type N-terminal cleavage/methylation domain-containing protein</fullName>
    </submittedName>
</protein>
<dbReference type="InterPro" id="IPR045584">
    <property type="entry name" value="Pilin-like"/>
</dbReference>
<gene>
    <name evidence="10" type="ORF">GM658_04265</name>
</gene>
<feature type="transmembrane region" description="Helical" evidence="9">
    <location>
        <begin position="6"/>
        <end position="27"/>
    </location>
</feature>
<keyword evidence="4" id="KW-0997">Cell inner membrane</keyword>
<dbReference type="InterPro" id="IPR051621">
    <property type="entry name" value="T2SS_protein_J"/>
</dbReference>
<dbReference type="PROSITE" id="PS00409">
    <property type="entry name" value="PROKAR_NTER_METHYL"/>
    <property type="match status" value="1"/>
</dbReference>
<keyword evidence="7 9" id="KW-0472">Membrane</keyword>
<dbReference type="PANTHER" id="PTHR39583">
    <property type="entry name" value="TYPE II SECRETION SYSTEM PROTEIN J-RELATED"/>
    <property type="match status" value="1"/>
</dbReference>
<comment type="caution">
    <text evidence="10">The sequence shown here is derived from an EMBL/GenBank/DDBJ whole genome shotgun (WGS) entry which is preliminary data.</text>
</comment>
<evidence type="ECO:0000256" key="9">
    <source>
        <dbReference type="SAM" id="Phobius"/>
    </source>
</evidence>
<dbReference type="EMBL" id="WNKX01000002">
    <property type="protein sequence ID" value="MTW09805.1"/>
    <property type="molecule type" value="Genomic_DNA"/>
</dbReference>
<dbReference type="OrthoDB" id="9029037at2"/>
<evidence type="ECO:0000313" key="11">
    <source>
        <dbReference type="Proteomes" id="UP000472320"/>
    </source>
</evidence>
<feature type="compositionally biased region" description="Polar residues" evidence="8">
    <location>
        <begin position="162"/>
        <end position="171"/>
    </location>
</feature>
<sequence>MKNTRGFTLIELLVAITVMAIVAVMGWRGLDTIVRSREQLTQAMEQTRGLQLTFAQLQSDLEQIADKPLLREHQNIMADNNRLIFIRTVLPENAPSQLQVISYVIRDGVLSRSESSLTRDLGQLDSLWQAAIGQAGAQATVGLYSGVDSMQVRVWEGGGWKQPQNSSTSIAVPQDGGAPACADPDPRACQGKGTPNPGTGGNPPGTVTPPGQVQRAEGSTGLEVSLQIQGQPTPLTKVFLLGAV</sequence>
<evidence type="ECO:0000256" key="8">
    <source>
        <dbReference type="SAM" id="MobiDB-lite"/>
    </source>
</evidence>